<evidence type="ECO:0000313" key="3">
    <source>
        <dbReference type="EMBL" id="TDC29277.1"/>
    </source>
</evidence>
<dbReference type="InterPro" id="IPR001128">
    <property type="entry name" value="Cyt_P450"/>
</dbReference>
<sequence length="390" mass="43036">MTAIPATALDLFTDDVLLDPYPAYRVLRDLGPIVRLEALDMYAFPRYDQVRSALADWQTFSSAKGVMLNDEVNTALEGITLCSDPPLHTQLRTVLMRPLRSDQMLALRPRLEAEAAVVMDRLVAQGEFNAVELATHLPMTVVSELVGLGTRGRERMLDWAAATFDAIGPANQRMADAMPKLADMLGFAATEATPEILAPDGWAARLYQAVKDGELAADAVPGLIIDYIAPSLDTTIHAISSMIHLLAANPDQWTLLRHDRTLVPHAVNEVLRLESPIQRFSRLSTTDVTIEGHSLPADSRVVLLYGSANRDERKYAEPDRFDIARRPSDHLAFGRGEHACAGMNLARLEMTAVLDALLDRVTGLDSVELEWEVNNTLRGLRKLVVRVQTS</sequence>
<dbReference type="Proteomes" id="UP000295075">
    <property type="component" value="Unassembled WGS sequence"/>
</dbReference>
<dbReference type="RefSeq" id="WP_132407467.1">
    <property type="nucleotide sequence ID" value="NZ_SMKA01000062.1"/>
</dbReference>
<comment type="caution">
    <text evidence="3">The sequence shown here is derived from an EMBL/GenBank/DDBJ whole genome shotgun (WGS) entry which is preliminary data.</text>
</comment>
<dbReference type="InterPro" id="IPR002397">
    <property type="entry name" value="Cyt_P450_B"/>
</dbReference>
<dbReference type="Pfam" id="PF00067">
    <property type="entry name" value="p450"/>
    <property type="match status" value="1"/>
</dbReference>
<dbReference type="GO" id="GO:0020037">
    <property type="term" value="F:heme binding"/>
    <property type="evidence" value="ECO:0007669"/>
    <property type="project" value="InterPro"/>
</dbReference>
<keyword evidence="2" id="KW-0560">Oxidoreductase</keyword>
<accession>A0A4R4Q2Q3</accession>
<gene>
    <name evidence="3" type="ORF">E1261_16200</name>
</gene>
<dbReference type="PANTHER" id="PTHR46696:SF1">
    <property type="entry name" value="CYTOCHROME P450 YJIB-RELATED"/>
    <property type="match status" value="1"/>
</dbReference>
<dbReference type="OrthoDB" id="502624at2"/>
<name>A0A4R4Q2Q3_9ACTN</name>
<evidence type="ECO:0000256" key="1">
    <source>
        <dbReference type="ARBA" id="ARBA00010617"/>
    </source>
</evidence>
<keyword evidence="4" id="KW-1185">Reference proteome</keyword>
<dbReference type="PRINTS" id="PR00359">
    <property type="entry name" value="BP450"/>
</dbReference>
<evidence type="ECO:0000313" key="4">
    <source>
        <dbReference type="Proteomes" id="UP000295075"/>
    </source>
</evidence>
<keyword evidence="2" id="KW-0503">Monooxygenase</keyword>
<dbReference type="PANTHER" id="PTHR46696">
    <property type="entry name" value="P450, PUTATIVE (EUROFUNG)-RELATED"/>
    <property type="match status" value="1"/>
</dbReference>
<organism evidence="3 4">
    <name type="scientific">Kribbella albertanoniae</name>
    <dbReference type="NCBI Taxonomy" id="1266829"/>
    <lineage>
        <taxon>Bacteria</taxon>
        <taxon>Bacillati</taxon>
        <taxon>Actinomycetota</taxon>
        <taxon>Actinomycetes</taxon>
        <taxon>Propionibacteriales</taxon>
        <taxon>Kribbellaceae</taxon>
        <taxon>Kribbella</taxon>
    </lineage>
</organism>
<protein>
    <submittedName>
        <fullName evidence="3">Cytochrome P450</fullName>
    </submittedName>
</protein>
<dbReference type="PROSITE" id="PS00086">
    <property type="entry name" value="CYTOCHROME_P450"/>
    <property type="match status" value="1"/>
</dbReference>
<dbReference type="GO" id="GO:0005506">
    <property type="term" value="F:iron ion binding"/>
    <property type="evidence" value="ECO:0007669"/>
    <property type="project" value="InterPro"/>
</dbReference>
<dbReference type="EMBL" id="SMKA01000062">
    <property type="protein sequence ID" value="TDC29277.1"/>
    <property type="molecule type" value="Genomic_DNA"/>
</dbReference>
<proteinExistence type="inferred from homology"/>
<keyword evidence="2" id="KW-0479">Metal-binding</keyword>
<dbReference type="InterPro" id="IPR036396">
    <property type="entry name" value="Cyt_P450_sf"/>
</dbReference>
<reference evidence="3 4" key="1">
    <citation type="submission" date="2019-03" db="EMBL/GenBank/DDBJ databases">
        <title>Draft genome sequences of novel Actinobacteria.</title>
        <authorList>
            <person name="Sahin N."/>
            <person name="Ay H."/>
            <person name="Saygin H."/>
        </authorList>
    </citation>
    <scope>NUCLEOTIDE SEQUENCE [LARGE SCALE GENOMIC DNA]</scope>
    <source>
        <strain evidence="3 4">JCM 30547</strain>
    </source>
</reference>
<dbReference type="GO" id="GO:0016705">
    <property type="term" value="F:oxidoreductase activity, acting on paired donors, with incorporation or reduction of molecular oxygen"/>
    <property type="evidence" value="ECO:0007669"/>
    <property type="project" value="InterPro"/>
</dbReference>
<dbReference type="SUPFAM" id="SSF48264">
    <property type="entry name" value="Cytochrome P450"/>
    <property type="match status" value="1"/>
</dbReference>
<dbReference type="GO" id="GO:0004497">
    <property type="term" value="F:monooxygenase activity"/>
    <property type="evidence" value="ECO:0007669"/>
    <property type="project" value="UniProtKB-KW"/>
</dbReference>
<keyword evidence="2" id="KW-0408">Iron</keyword>
<dbReference type="AlphaFoldDB" id="A0A4R4Q2Q3"/>
<comment type="similarity">
    <text evidence="1 2">Belongs to the cytochrome P450 family.</text>
</comment>
<keyword evidence="2" id="KW-0349">Heme</keyword>
<dbReference type="InterPro" id="IPR017972">
    <property type="entry name" value="Cyt_P450_CS"/>
</dbReference>
<evidence type="ECO:0000256" key="2">
    <source>
        <dbReference type="RuleBase" id="RU000461"/>
    </source>
</evidence>
<dbReference type="Gene3D" id="1.10.630.10">
    <property type="entry name" value="Cytochrome P450"/>
    <property type="match status" value="1"/>
</dbReference>